<dbReference type="InterPro" id="IPR007341">
    <property type="entry name" value="Transgly_assoc"/>
</dbReference>
<protein>
    <submittedName>
        <fullName evidence="8">Transglycosylase-associated membrane protein</fullName>
    </submittedName>
</protein>
<keyword evidence="3" id="KW-1003">Cell membrane</keyword>
<keyword evidence="9" id="KW-1185">Reference proteome</keyword>
<reference evidence="9" key="1">
    <citation type="submission" date="2015-03" db="EMBL/GenBank/DDBJ databases">
        <authorList>
            <person name="Urmite Genomes"/>
        </authorList>
    </citation>
    <scope>NUCLEOTIDE SEQUENCE [LARGE SCALE GENOMIC DNA]</scope>
    <source>
        <strain evidence="9">FF10</strain>
    </source>
</reference>
<accession>A0A0E4CTQ5</accession>
<sequence>MIWSMLVGLLIGAVAGAITSRGENMGCFFKIFAGLIGSSIGQALLGSWGPTLADMALIPSIVGAIIVIAVVEFFFGRKN</sequence>
<evidence type="ECO:0000256" key="2">
    <source>
        <dbReference type="ARBA" id="ARBA00011006"/>
    </source>
</evidence>
<dbReference type="OrthoDB" id="1632160at2"/>
<dbReference type="Proteomes" id="UP000198604">
    <property type="component" value="Unassembled WGS sequence"/>
</dbReference>
<dbReference type="PANTHER" id="PTHR33884:SF3">
    <property type="entry name" value="UPF0410 PROTEIN YMGE"/>
    <property type="match status" value="1"/>
</dbReference>
<organism evidence="8 9">
    <name type="scientific">Streptococcus varani</name>
    <dbReference type="NCBI Taxonomy" id="1608583"/>
    <lineage>
        <taxon>Bacteria</taxon>
        <taxon>Bacillati</taxon>
        <taxon>Bacillota</taxon>
        <taxon>Bacilli</taxon>
        <taxon>Lactobacillales</taxon>
        <taxon>Streptococcaceae</taxon>
        <taxon>Streptococcus</taxon>
    </lineage>
</organism>
<evidence type="ECO:0000256" key="3">
    <source>
        <dbReference type="ARBA" id="ARBA00022475"/>
    </source>
</evidence>
<dbReference type="AlphaFoldDB" id="A0A0E4CTQ5"/>
<dbReference type="RefSeq" id="WP_093651481.1">
    <property type="nucleotide sequence ID" value="NZ_CTEN01000006.1"/>
</dbReference>
<dbReference type="EMBL" id="CTEN01000006">
    <property type="protein sequence ID" value="CQR25977.1"/>
    <property type="molecule type" value="Genomic_DNA"/>
</dbReference>
<evidence type="ECO:0000313" key="9">
    <source>
        <dbReference type="Proteomes" id="UP000198604"/>
    </source>
</evidence>
<proteinExistence type="inferred from homology"/>
<evidence type="ECO:0000256" key="5">
    <source>
        <dbReference type="ARBA" id="ARBA00022989"/>
    </source>
</evidence>
<evidence type="ECO:0000256" key="7">
    <source>
        <dbReference type="SAM" id="Phobius"/>
    </source>
</evidence>
<keyword evidence="6 7" id="KW-0472">Membrane</keyword>
<gene>
    <name evidence="8" type="ORF">BN1356_02322</name>
</gene>
<evidence type="ECO:0000256" key="4">
    <source>
        <dbReference type="ARBA" id="ARBA00022692"/>
    </source>
</evidence>
<evidence type="ECO:0000256" key="1">
    <source>
        <dbReference type="ARBA" id="ARBA00004651"/>
    </source>
</evidence>
<dbReference type="STRING" id="1608583.BN1356_02322"/>
<evidence type="ECO:0000256" key="6">
    <source>
        <dbReference type="ARBA" id="ARBA00023136"/>
    </source>
</evidence>
<keyword evidence="5 7" id="KW-1133">Transmembrane helix</keyword>
<dbReference type="GO" id="GO:0005886">
    <property type="term" value="C:plasma membrane"/>
    <property type="evidence" value="ECO:0007669"/>
    <property type="project" value="UniProtKB-SubCell"/>
</dbReference>
<dbReference type="Pfam" id="PF04226">
    <property type="entry name" value="Transgly_assoc"/>
    <property type="match status" value="1"/>
</dbReference>
<keyword evidence="4 7" id="KW-0812">Transmembrane</keyword>
<comment type="similarity">
    <text evidence="2">Belongs to the UPF0410 family.</text>
</comment>
<dbReference type="PANTHER" id="PTHR33884">
    <property type="entry name" value="UPF0410 PROTEIN YMGE"/>
    <property type="match status" value="1"/>
</dbReference>
<feature type="transmembrane region" description="Helical" evidence="7">
    <location>
        <begin position="56"/>
        <end position="75"/>
    </location>
</feature>
<name>A0A0E4CTQ5_9STRE</name>
<comment type="subcellular location">
    <subcellularLocation>
        <location evidence="1">Cell membrane</location>
        <topology evidence="1">Multi-pass membrane protein</topology>
    </subcellularLocation>
</comment>
<evidence type="ECO:0000313" key="8">
    <source>
        <dbReference type="EMBL" id="CQR25977.1"/>
    </source>
</evidence>